<dbReference type="AlphaFoldDB" id="A0AAV0J6Z1"/>
<sequence length="137" mass="15602">MELQKRVRIYELGSLPPFLLVFAGVIVPVNHRWNQHGLGGDNFRGWWRSICESSSASADGSSVGSSEVTADAEKLRRRRRKVVVARARSLFIFQGVVSRFWVWSINWVGSRVGQEGLTWRVNMTWRVGSSFFSVKLC</sequence>
<keyword evidence="3" id="KW-0808">Transferase</keyword>
<evidence type="ECO:0000313" key="5">
    <source>
        <dbReference type="Proteomes" id="UP001154282"/>
    </source>
</evidence>
<evidence type="ECO:0000313" key="4">
    <source>
        <dbReference type="EMBL" id="CAI0405624.1"/>
    </source>
</evidence>
<keyword evidence="5" id="KW-1185">Reference proteome</keyword>
<reference evidence="4" key="1">
    <citation type="submission" date="2022-08" db="EMBL/GenBank/DDBJ databases">
        <authorList>
            <person name="Gutierrez-Valencia J."/>
        </authorList>
    </citation>
    <scope>NUCLEOTIDE SEQUENCE</scope>
</reference>
<protein>
    <submittedName>
        <fullName evidence="4">Uncharacterized protein</fullName>
    </submittedName>
</protein>
<keyword evidence="2" id="KW-0328">Glycosyltransferase</keyword>
<dbReference type="GO" id="GO:0005794">
    <property type="term" value="C:Golgi apparatus"/>
    <property type="evidence" value="ECO:0007669"/>
    <property type="project" value="TreeGrafter"/>
</dbReference>
<evidence type="ECO:0000256" key="3">
    <source>
        <dbReference type="ARBA" id="ARBA00022679"/>
    </source>
</evidence>
<dbReference type="PANTHER" id="PTHR13778">
    <property type="entry name" value="GLYCOSYLTRANSFERASE 8 DOMAIN-CONTAINING PROTEIN"/>
    <property type="match status" value="1"/>
</dbReference>
<gene>
    <name evidence="4" type="ORF">LITE_LOCUS12933</name>
</gene>
<proteinExistence type="predicted"/>
<dbReference type="Proteomes" id="UP001154282">
    <property type="component" value="Unassembled WGS sequence"/>
</dbReference>
<comment type="caution">
    <text evidence="4">The sequence shown here is derived from an EMBL/GenBank/DDBJ whole genome shotgun (WGS) entry which is preliminary data.</text>
</comment>
<accession>A0AAV0J6Z1</accession>
<evidence type="ECO:0000256" key="2">
    <source>
        <dbReference type="ARBA" id="ARBA00022676"/>
    </source>
</evidence>
<dbReference type="GO" id="GO:0016757">
    <property type="term" value="F:glycosyltransferase activity"/>
    <property type="evidence" value="ECO:0007669"/>
    <property type="project" value="UniProtKB-KW"/>
</dbReference>
<dbReference type="EMBL" id="CAMGYJ010000004">
    <property type="protein sequence ID" value="CAI0405624.1"/>
    <property type="molecule type" value="Genomic_DNA"/>
</dbReference>
<organism evidence="4 5">
    <name type="scientific">Linum tenue</name>
    <dbReference type="NCBI Taxonomy" id="586396"/>
    <lineage>
        <taxon>Eukaryota</taxon>
        <taxon>Viridiplantae</taxon>
        <taxon>Streptophyta</taxon>
        <taxon>Embryophyta</taxon>
        <taxon>Tracheophyta</taxon>
        <taxon>Spermatophyta</taxon>
        <taxon>Magnoliopsida</taxon>
        <taxon>eudicotyledons</taxon>
        <taxon>Gunneridae</taxon>
        <taxon>Pentapetalae</taxon>
        <taxon>rosids</taxon>
        <taxon>fabids</taxon>
        <taxon>Malpighiales</taxon>
        <taxon>Linaceae</taxon>
        <taxon>Linum</taxon>
    </lineage>
</organism>
<comment type="pathway">
    <text evidence="1">Glycan metabolism; pectin biosynthesis.</text>
</comment>
<name>A0AAV0J6Z1_9ROSI</name>
<dbReference type="PANTHER" id="PTHR13778:SF16">
    <property type="entry name" value="GALACTURONOSYLTRANSFERASE-LIKE 1-RELATED"/>
    <property type="match status" value="1"/>
</dbReference>
<dbReference type="InterPro" id="IPR050748">
    <property type="entry name" value="Glycosyltrans_8_dom-fam"/>
</dbReference>
<evidence type="ECO:0000256" key="1">
    <source>
        <dbReference type="ARBA" id="ARBA00004877"/>
    </source>
</evidence>